<accession>A0A0F8VV31</accession>
<dbReference type="AlphaFoldDB" id="A0A0F8VV31"/>
<dbReference type="PANTHER" id="PTHR13696:SF52">
    <property type="entry name" value="PARA FAMILY PROTEIN CT_582"/>
    <property type="match status" value="1"/>
</dbReference>
<feature type="domain" description="AAA" evidence="1">
    <location>
        <begin position="5"/>
        <end position="178"/>
    </location>
</feature>
<dbReference type="Gene3D" id="3.40.50.300">
    <property type="entry name" value="P-loop containing nucleotide triphosphate hydrolases"/>
    <property type="match status" value="1"/>
</dbReference>
<name>A0A0F8VV31_9ZZZZ</name>
<proteinExistence type="predicted"/>
<organism evidence="2">
    <name type="scientific">marine sediment metagenome</name>
    <dbReference type="NCBI Taxonomy" id="412755"/>
    <lineage>
        <taxon>unclassified sequences</taxon>
        <taxon>metagenomes</taxon>
        <taxon>ecological metagenomes</taxon>
    </lineage>
</organism>
<gene>
    <name evidence="2" type="ORF">LCGC14_3147720</name>
</gene>
<dbReference type="Pfam" id="PF13614">
    <property type="entry name" value="AAA_31"/>
    <property type="match status" value="1"/>
</dbReference>
<dbReference type="InterPro" id="IPR027417">
    <property type="entry name" value="P-loop_NTPase"/>
</dbReference>
<reference evidence="2" key="1">
    <citation type="journal article" date="2015" name="Nature">
        <title>Complex archaea that bridge the gap between prokaryotes and eukaryotes.</title>
        <authorList>
            <person name="Spang A."/>
            <person name="Saw J.H."/>
            <person name="Jorgensen S.L."/>
            <person name="Zaremba-Niedzwiedzka K."/>
            <person name="Martijn J."/>
            <person name="Lind A.E."/>
            <person name="van Eijk R."/>
            <person name="Schleper C."/>
            <person name="Guy L."/>
            <person name="Ettema T.J."/>
        </authorList>
    </citation>
    <scope>NUCLEOTIDE SEQUENCE</scope>
</reference>
<dbReference type="SUPFAM" id="SSF52540">
    <property type="entry name" value="P-loop containing nucleoside triphosphate hydrolases"/>
    <property type="match status" value="1"/>
</dbReference>
<evidence type="ECO:0000259" key="1">
    <source>
        <dbReference type="Pfam" id="PF13614"/>
    </source>
</evidence>
<dbReference type="FunFam" id="3.40.50.300:FF:000285">
    <property type="entry name" value="Sporulation initiation inhibitor Soj"/>
    <property type="match status" value="1"/>
</dbReference>
<evidence type="ECO:0000313" key="2">
    <source>
        <dbReference type="EMBL" id="KKK48182.1"/>
    </source>
</evidence>
<sequence>MALVRKIAVTNQKGGVGKTTTVANLGAALAEGGLRVCLVDLDPQAHLTMHFGIDPSNVPVSIYDVLVADVPLSRVAVLAEQRLTIIPSVIDLAGAEVELAGAVGREQILSDRIAAEALPFDLMLVDCPPSLGVLTLNALAAVGEVLIPLQPHFLALQGLGRLLETVSLVRQRINPSLTVMGVVMCLYDGATRLAGEVTADVEAFFDASRDTGQPWSNARVFHS</sequence>
<dbReference type="CDD" id="cd02042">
    <property type="entry name" value="ParAB_family"/>
    <property type="match status" value="1"/>
</dbReference>
<dbReference type="InterPro" id="IPR050678">
    <property type="entry name" value="DNA_Partitioning_ATPase"/>
</dbReference>
<dbReference type="InterPro" id="IPR025669">
    <property type="entry name" value="AAA_dom"/>
</dbReference>
<feature type="non-terminal residue" evidence="2">
    <location>
        <position position="223"/>
    </location>
</feature>
<dbReference type="PANTHER" id="PTHR13696">
    <property type="entry name" value="P-LOOP CONTAINING NUCLEOSIDE TRIPHOSPHATE HYDROLASE"/>
    <property type="match status" value="1"/>
</dbReference>
<dbReference type="EMBL" id="LAZR01069198">
    <property type="protein sequence ID" value="KKK48182.1"/>
    <property type="molecule type" value="Genomic_DNA"/>
</dbReference>
<comment type="caution">
    <text evidence="2">The sequence shown here is derived from an EMBL/GenBank/DDBJ whole genome shotgun (WGS) entry which is preliminary data.</text>
</comment>
<protein>
    <recommendedName>
        <fullName evidence="1">AAA domain-containing protein</fullName>
    </recommendedName>
</protein>